<keyword evidence="4" id="KW-1185">Reference proteome</keyword>
<keyword evidence="1" id="KW-0732">Signal</keyword>
<feature type="chain" id="PRO_5013110759" description="Heavy metal binding domain-containing protein" evidence="1">
    <location>
        <begin position="22"/>
        <end position="180"/>
    </location>
</feature>
<dbReference type="Pfam" id="PF19335">
    <property type="entry name" value="HMBD"/>
    <property type="match status" value="1"/>
</dbReference>
<dbReference type="STRING" id="1121959.SAMN02746009_02625"/>
<evidence type="ECO:0000313" key="4">
    <source>
        <dbReference type="Proteomes" id="UP000183947"/>
    </source>
</evidence>
<evidence type="ECO:0000313" key="3">
    <source>
        <dbReference type="EMBL" id="SHL36192.1"/>
    </source>
</evidence>
<accession>A0A1M7A0A3</accession>
<protein>
    <recommendedName>
        <fullName evidence="2">Heavy metal binding domain-containing protein</fullName>
    </recommendedName>
</protein>
<evidence type="ECO:0000259" key="2">
    <source>
        <dbReference type="Pfam" id="PF19335"/>
    </source>
</evidence>
<feature type="signal peptide" evidence="1">
    <location>
        <begin position="1"/>
        <end position="21"/>
    </location>
</feature>
<dbReference type="AlphaFoldDB" id="A0A1M7A0A3"/>
<sequence>MKSVRSLLAITLLAAPLSLFAQHTHQAGAAHGHNAAGETHGHTAPHGGIVRTAGKYHVELVLAGSQMTVYLLDGKEQTLATKGLTGTAMVLQGGKTTSVLLSPYGNNQLRGGLPAGATPTTAIITLRRGGETISARFDKLASTSAKAKATSYICPMQCEGSASTKPGACPKCGMALVKKA</sequence>
<dbReference type="EMBL" id="FRAS01000013">
    <property type="protein sequence ID" value="SHL36192.1"/>
    <property type="molecule type" value="Genomic_DNA"/>
</dbReference>
<organism evidence="3 4">
    <name type="scientific">Hymenobacter psychrotolerans DSM 18569</name>
    <dbReference type="NCBI Taxonomy" id="1121959"/>
    <lineage>
        <taxon>Bacteria</taxon>
        <taxon>Pseudomonadati</taxon>
        <taxon>Bacteroidota</taxon>
        <taxon>Cytophagia</taxon>
        <taxon>Cytophagales</taxon>
        <taxon>Hymenobacteraceae</taxon>
        <taxon>Hymenobacter</taxon>
    </lineage>
</organism>
<proteinExistence type="predicted"/>
<reference evidence="4" key="1">
    <citation type="submission" date="2016-11" db="EMBL/GenBank/DDBJ databases">
        <authorList>
            <person name="Varghese N."/>
            <person name="Submissions S."/>
        </authorList>
    </citation>
    <scope>NUCLEOTIDE SEQUENCE [LARGE SCALE GENOMIC DNA]</scope>
    <source>
        <strain evidence="4">DSM 18569</strain>
    </source>
</reference>
<dbReference type="Proteomes" id="UP000183947">
    <property type="component" value="Unassembled WGS sequence"/>
</dbReference>
<gene>
    <name evidence="3" type="ORF">SAMN02746009_02625</name>
</gene>
<evidence type="ECO:0000256" key="1">
    <source>
        <dbReference type="SAM" id="SignalP"/>
    </source>
</evidence>
<dbReference type="InterPro" id="IPR045800">
    <property type="entry name" value="HMBD"/>
</dbReference>
<dbReference type="RefSeq" id="WP_073285695.1">
    <property type="nucleotide sequence ID" value="NZ_FRAS01000013.1"/>
</dbReference>
<dbReference type="OrthoDB" id="9799434at2"/>
<dbReference type="GO" id="GO:0046872">
    <property type="term" value="F:metal ion binding"/>
    <property type="evidence" value="ECO:0007669"/>
    <property type="project" value="InterPro"/>
</dbReference>
<feature type="domain" description="Heavy metal binding" evidence="2">
    <location>
        <begin position="152"/>
        <end position="179"/>
    </location>
</feature>
<name>A0A1M7A0A3_9BACT</name>